<dbReference type="SUPFAM" id="SSF50370">
    <property type="entry name" value="Ricin B-like lectins"/>
    <property type="match status" value="1"/>
</dbReference>
<evidence type="ECO:0000256" key="1">
    <source>
        <dbReference type="ARBA" id="ARBA00022729"/>
    </source>
</evidence>
<gene>
    <name evidence="4" type="ORF">HC176_03505</name>
</gene>
<dbReference type="InterPro" id="IPR006584">
    <property type="entry name" value="Cellulose-bd_IV"/>
</dbReference>
<keyword evidence="1 2" id="KW-0732">Signal</keyword>
<name>A0ABX1DE32_9FLAO</name>
<dbReference type="InterPro" id="IPR057036">
    <property type="entry name" value="Beta-tre_PLH30"/>
</dbReference>
<dbReference type="Gene3D" id="2.80.10.50">
    <property type="match status" value="1"/>
</dbReference>
<feature type="domain" description="CBM6" evidence="3">
    <location>
        <begin position="711"/>
        <end position="828"/>
    </location>
</feature>
<sequence>MKTTLQLKLFRNYKLFLLFLLVANAFTKELSAQVTFLENTKITDEAFYFWKPDDPKPYHYGASINPHGNCMKVTNGYVFYTWYRGGWADRSLMVSRKKIGEGNWVHVELPAKLSLVGGKGDTHLTTNIGICPIDGTIHLMFDHHNEDLNYIRSKKNIAFGPDEDFIADNFLPQQNYLIPGKKVTGVTYPDLFNNDQGEMYFERRLGSAVGGDIVMTYYNGDAWSEEVTIIKGRGNEVTQGERNFCYGTAKYINGKFYYVYSPRWAESPTRLNEGVYVMELGARMDSKATTLDGKSYDLPIIDHTPFFIADPRSVPDNAGWAGGPQLAISPKNDIYAYINPKNTDSYNYLKKDGETAFEEDRNKGSLGVFYGNRMYKFNLTGGDFIVTSALAGTYNWREDFRTTIGINDRKSITVMDNGVIAVVFSEAVNNDTVPIHCFVFQLQKEEYTAQTISFDALAEKIEGDSNFTLNGTASSGLPVSYVSSNPNIARIVNGNEVQIIGVGSCEIIANQKGDGTYDEAPEIRQTLVVNANTSKLNQTIDFTLATTTHIWGNPDETLNATASSGLPVQYESTNTDVAEILDGNKLHVKRAGTATINATQFGDETYNAAPIVGHELTVPIRQQEIIFQDIPEVTSGDPAFSLVATSNNPDANLRFLCPNNQVAVVWDDQVRQILGAGSATITVSENGNDYFTSAQASKTLTVNPKIHQVPSTIEAEYYTSKSGVNVTRWSNTVFYLNSWGANDFAEYTIDVPEDGEYEVEVFAASPGATKKLKIVKGTTILASISLTKTPNLTNFKGTKATISLQKGAQNIKVVGEVGGFNYDKMKISGSTGGGTGGDGEGVYQLVNVATGKYLGTNSTAGQPVIMHDSGDANDTKWEFIKTTRDGVDYYNIDSHVNGILRATGEGFSAGPYLTVSTGKAPPAADTDKIWTVHYNEVDDTFRFEARNYGRFLYHQTDGKCYNLEADADDGRSKWRVIGSGGPLLSAEPQQLKNAALKVYPNPAMGKFTLEFENMLGEKHVEIYNLLGERVYSNTLSNNSLQIQSQSIFESGMYLIKVFSDSHRVHHSKLIVK</sequence>
<feature type="chain" id="PRO_5046875820" evidence="2">
    <location>
        <begin position="28"/>
        <end position="1072"/>
    </location>
</feature>
<dbReference type="Proteomes" id="UP000760545">
    <property type="component" value="Unassembled WGS sequence"/>
</dbReference>
<evidence type="ECO:0000313" key="4">
    <source>
        <dbReference type="EMBL" id="NJX14551.1"/>
    </source>
</evidence>
<comment type="caution">
    <text evidence="4">The sequence shown here is derived from an EMBL/GenBank/DDBJ whole genome shotgun (WGS) entry which is preliminary data.</text>
</comment>
<dbReference type="Pfam" id="PF03422">
    <property type="entry name" value="CBM_6"/>
    <property type="match status" value="1"/>
</dbReference>
<dbReference type="InterPro" id="IPR005084">
    <property type="entry name" value="CBM6"/>
</dbReference>
<dbReference type="Gene3D" id="2.60.120.260">
    <property type="entry name" value="Galactose-binding domain-like"/>
    <property type="match status" value="1"/>
</dbReference>
<proteinExistence type="predicted"/>
<dbReference type="InterPro" id="IPR035992">
    <property type="entry name" value="Ricin_B-like_lectins"/>
</dbReference>
<dbReference type="InterPro" id="IPR008979">
    <property type="entry name" value="Galactose-bd-like_sf"/>
</dbReference>
<evidence type="ECO:0000313" key="5">
    <source>
        <dbReference type="Proteomes" id="UP000760545"/>
    </source>
</evidence>
<dbReference type="RefSeq" id="WP_167916809.1">
    <property type="nucleotide sequence ID" value="NZ_JAAVJS010000004.1"/>
</dbReference>
<keyword evidence="5" id="KW-1185">Reference proteome</keyword>
<dbReference type="Pfam" id="PF24208">
    <property type="entry name" value="Beta-tre_PLH30"/>
    <property type="match status" value="1"/>
</dbReference>
<dbReference type="NCBIfam" id="TIGR04183">
    <property type="entry name" value="Por_Secre_tail"/>
    <property type="match status" value="1"/>
</dbReference>
<reference evidence="4 5" key="1">
    <citation type="submission" date="2020-03" db="EMBL/GenBank/DDBJ databases">
        <title>Tamlana sp. nov, isolated from XXX.</title>
        <authorList>
            <person name="Cao W.R."/>
        </authorList>
    </citation>
    <scope>NUCLEOTIDE SEQUENCE [LARGE SCALE GENOMIC DNA]</scope>
    <source>
        <strain evidence="4 5">HST1-43</strain>
    </source>
</reference>
<dbReference type="PROSITE" id="PS51175">
    <property type="entry name" value="CBM6"/>
    <property type="match status" value="1"/>
</dbReference>
<feature type="signal peptide" evidence="2">
    <location>
        <begin position="1"/>
        <end position="27"/>
    </location>
</feature>
<organism evidence="4 5">
    <name type="scientific">Tamlana crocina</name>
    <dbReference type="NCBI Taxonomy" id="393006"/>
    <lineage>
        <taxon>Bacteria</taxon>
        <taxon>Pseudomonadati</taxon>
        <taxon>Bacteroidota</taxon>
        <taxon>Flavobacteriia</taxon>
        <taxon>Flavobacteriales</taxon>
        <taxon>Flavobacteriaceae</taxon>
        <taxon>Tamlana</taxon>
    </lineage>
</organism>
<evidence type="ECO:0000259" key="3">
    <source>
        <dbReference type="PROSITE" id="PS51175"/>
    </source>
</evidence>
<dbReference type="SUPFAM" id="SSF49785">
    <property type="entry name" value="Galactose-binding domain-like"/>
    <property type="match status" value="1"/>
</dbReference>
<dbReference type="SMART" id="SM00606">
    <property type="entry name" value="CBD_IV"/>
    <property type="match status" value="1"/>
</dbReference>
<protein>
    <submittedName>
        <fullName evidence="4">T9SS type A sorting domain-containing protein</fullName>
    </submittedName>
</protein>
<dbReference type="Pfam" id="PF18962">
    <property type="entry name" value="Por_Secre_tail"/>
    <property type="match status" value="1"/>
</dbReference>
<dbReference type="CDD" id="cd00161">
    <property type="entry name" value="beta-trefoil_Ricin-like"/>
    <property type="match status" value="1"/>
</dbReference>
<dbReference type="InterPro" id="IPR026444">
    <property type="entry name" value="Secre_tail"/>
</dbReference>
<accession>A0ABX1DE32</accession>
<evidence type="ECO:0000256" key="2">
    <source>
        <dbReference type="SAM" id="SignalP"/>
    </source>
</evidence>
<dbReference type="EMBL" id="JAAVJS010000004">
    <property type="protein sequence ID" value="NJX14551.1"/>
    <property type="molecule type" value="Genomic_DNA"/>
</dbReference>
<dbReference type="Pfam" id="PF15892">
    <property type="entry name" value="BNR_4"/>
    <property type="match status" value="1"/>
</dbReference>